<feature type="signal peptide" evidence="2">
    <location>
        <begin position="1"/>
        <end position="27"/>
    </location>
</feature>
<accession>A0A6J5K187</accession>
<dbReference type="GO" id="GO:0016020">
    <property type="term" value="C:membrane"/>
    <property type="evidence" value="ECO:0007669"/>
    <property type="project" value="InterPro"/>
</dbReference>
<dbReference type="EMBL" id="CADILN010000001">
    <property type="protein sequence ID" value="CAB4047318.1"/>
    <property type="molecule type" value="Genomic_DNA"/>
</dbReference>
<evidence type="ECO:0000256" key="3">
    <source>
        <dbReference type="SAM" id="MobiDB-lite"/>
    </source>
</evidence>
<comment type="similarity">
    <text evidence="1 2">Belongs to the OprB family.</text>
</comment>
<organism evidence="4 5">
    <name type="scientific">Paraburkholderia phenoliruptrix</name>
    <dbReference type="NCBI Taxonomy" id="252970"/>
    <lineage>
        <taxon>Bacteria</taxon>
        <taxon>Pseudomonadati</taxon>
        <taxon>Pseudomonadota</taxon>
        <taxon>Betaproteobacteria</taxon>
        <taxon>Burkholderiales</taxon>
        <taxon>Burkholderiaceae</taxon>
        <taxon>Paraburkholderia</taxon>
    </lineage>
</organism>
<dbReference type="Gene3D" id="2.40.160.180">
    <property type="entry name" value="Carbohydrate-selective porin OprB"/>
    <property type="match status" value="1"/>
</dbReference>
<dbReference type="PANTHER" id="PTHR37944">
    <property type="entry name" value="PORIN B"/>
    <property type="match status" value="1"/>
</dbReference>
<feature type="compositionally biased region" description="Polar residues" evidence="3">
    <location>
        <begin position="72"/>
        <end position="86"/>
    </location>
</feature>
<name>A0A6J5K187_9BURK</name>
<dbReference type="RefSeq" id="WP_014972328.1">
    <property type="nucleotide sequence ID" value="NZ_CADILN010000001.1"/>
</dbReference>
<evidence type="ECO:0000313" key="4">
    <source>
        <dbReference type="EMBL" id="CAB4047318.1"/>
    </source>
</evidence>
<dbReference type="InterPro" id="IPR007049">
    <property type="entry name" value="Carb-sel_porin_OprB"/>
</dbReference>
<proteinExistence type="inferred from homology"/>
<dbReference type="Pfam" id="PF04966">
    <property type="entry name" value="OprB"/>
    <property type="match status" value="1"/>
</dbReference>
<gene>
    <name evidence="4" type="ORF">LMG9964_00950</name>
</gene>
<evidence type="ECO:0000313" key="5">
    <source>
        <dbReference type="Proteomes" id="UP000494102"/>
    </source>
</evidence>
<evidence type="ECO:0000256" key="1">
    <source>
        <dbReference type="ARBA" id="ARBA00008769"/>
    </source>
</evidence>
<dbReference type="PANTHER" id="PTHR37944:SF1">
    <property type="entry name" value="PORIN B"/>
    <property type="match status" value="1"/>
</dbReference>
<keyword evidence="2" id="KW-0732">Signal</keyword>
<dbReference type="AlphaFoldDB" id="A0A6J5K187"/>
<dbReference type="InterPro" id="IPR038673">
    <property type="entry name" value="OprB_sf"/>
</dbReference>
<dbReference type="Proteomes" id="UP000494102">
    <property type="component" value="Unassembled WGS sequence"/>
</dbReference>
<dbReference type="GeneID" id="27799666"/>
<feature type="region of interest" description="Disordered" evidence="3">
    <location>
        <begin position="72"/>
        <end position="105"/>
    </location>
</feature>
<protein>
    <submittedName>
        <fullName evidence="4">Uncharacterized protein</fullName>
    </submittedName>
</protein>
<evidence type="ECO:0000256" key="2">
    <source>
        <dbReference type="RuleBase" id="RU363072"/>
    </source>
</evidence>
<feature type="chain" id="PRO_5027136451" evidence="2">
    <location>
        <begin position="28"/>
        <end position="513"/>
    </location>
</feature>
<sequence length="513" mass="54236">MKLSNKLTGVITVAIVTLGCSSLSAMASGTDQPAAEAANAASGAAGVPLTGDDIHTSPDVSASVDRSLLQAQTETGQNPPTVTSVSAAPPSEGHPPRKGPLSGIGDALEARGINLRLLLTNLAAANPSTGISTGKSTDYFTLFMGADVDLEKLVGIPNTRFHITEAWEPPSHNTVSFTTQTGSAFTPLVQQTTTNDLIKFTLSHDLFEKRLHVEYGRMNLTDDFFVSSMCAGCVVSTPAITLNVPGITKSLWGARVAYLLSSHTRLGLGVVEDNSTLFMNSTGWNWSTRSRTGVIGIANVMYTTDFSDTRYPLNAEAGVYHNTSPYTDDLHNVDGSSQVLNPSGTALKHGNGTWGFYGQARKVIWTAPGSEGPVPPNVALYGGAFITPGPGQSFPIEAYGGAEYGGFLRNNPAALVGSVIRYIQLSRGRALYEQQLSTVSGWSRDGVNRNTFSFDVHAQYGLAPGVLVNGFAQYLLHPNRMHPLAATGSTRSGWMIGLSLLIDLGRVTGLTSP</sequence>
<dbReference type="PROSITE" id="PS51257">
    <property type="entry name" value="PROKAR_LIPOPROTEIN"/>
    <property type="match status" value="1"/>
</dbReference>
<dbReference type="InterPro" id="IPR052932">
    <property type="entry name" value="OprB_Porin"/>
</dbReference>
<dbReference type="GO" id="GO:0008643">
    <property type="term" value="P:carbohydrate transport"/>
    <property type="evidence" value="ECO:0007669"/>
    <property type="project" value="InterPro"/>
</dbReference>
<reference evidence="4 5" key="1">
    <citation type="submission" date="2020-04" db="EMBL/GenBank/DDBJ databases">
        <authorList>
            <person name="De Canck E."/>
        </authorList>
    </citation>
    <scope>NUCLEOTIDE SEQUENCE [LARGE SCALE GENOMIC DNA]</scope>
    <source>
        <strain evidence="4 5">LMG 9964</strain>
    </source>
</reference>
<dbReference type="GO" id="GO:0015288">
    <property type="term" value="F:porin activity"/>
    <property type="evidence" value="ECO:0007669"/>
    <property type="project" value="InterPro"/>
</dbReference>